<evidence type="ECO:0000256" key="1">
    <source>
        <dbReference type="SAM" id="Phobius"/>
    </source>
</evidence>
<feature type="transmembrane region" description="Helical" evidence="1">
    <location>
        <begin position="243"/>
        <end position="265"/>
    </location>
</feature>
<gene>
    <name evidence="2" type="ORF">GO621_14770</name>
</gene>
<dbReference type="CDD" id="cd03498">
    <property type="entry name" value="SQR_TypeB_2_TM"/>
    <property type="match status" value="1"/>
</dbReference>
<protein>
    <submittedName>
        <fullName evidence="2">Succinate dehydrogenase</fullName>
    </submittedName>
</protein>
<feature type="transmembrane region" description="Helical" evidence="1">
    <location>
        <begin position="16"/>
        <end position="35"/>
    </location>
</feature>
<feature type="transmembrane region" description="Helical" evidence="1">
    <location>
        <begin position="202"/>
        <end position="222"/>
    </location>
</feature>
<dbReference type="Gene3D" id="1.20.1300.10">
    <property type="entry name" value="Fumarate reductase/succinate dehydrogenase, transmembrane subunit"/>
    <property type="match status" value="1"/>
</dbReference>
<dbReference type="NCBIfam" id="TIGR02046">
    <property type="entry name" value="sdhC_b558_fam"/>
    <property type="match status" value="1"/>
</dbReference>
<keyword evidence="1" id="KW-0812">Transmembrane</keyword>
<name>A0A7K1SZU3_9SPHI</name>
<keyword evidence="1" id="KW-1133">Transmembrane helix</keyword>
<dbReference type="AlphaFoldDB" id="A0A7K1SZU3"/>
<dbReference type="RefSeq" id="WP_157568389.1">
    <property type="nucleotide sequence ID" value="NZ_WPIK01000014.1"/>
</dbReference>
<dbReference type="Proteomes" id="UP000462014">
    <property type="component" value="Unassembled WGS sequence"/>
</dbReference>
<feature type="transmembrane region" description="Helical" evidence="1">
    <location>
        <begin position="63"/>
        <end position="84"/>
    </location>
</feature>
<evidence type="ECO:0000313" key="3">
    <source>
        <dbReference type="Proteomes" id="UP000462014"/>
    </source>
</evidence>
<keyword evidence="1" id="KW-0472">Membrane</keyword>
<dbReference type="EMBL" id="WPIK01000014">
    <property type="protein sequence ID" value="MVN22788.1"/>
    <property type="molecule type" value="Genomic_DNA"/>
</dbReference>
<keyword evidence="3" id="KW-1185">Reference proteome</keyword>
<accession>A0A7K1SZU3</accession>
<dbReference type="InterPro" id="IPR034804">
    <property type="entry name" value="SQR/QFR_C/D"/>
</dbReference>
<dbReference type="InterPro" id="IPR011138">
    <property type="entry name" value="Cytochrome_b-558"/>
</dbReference>
<reference evidence="2 3" key="1">
    <citation type="submission" date="2019-12" db="EMBL/GenBank/DDBJ databases">
        <title>Mucilaginibacter sp. HMF7410 genome sequencing and assembly.</title>
        <authorList>
            <person name="Kang H."/>
            <person name="Cha I."/>
            <person name="Kim H."/>
            <person name="Joh K."/>
        </authorList>
    </citation>
    <scope>NUCLEOTIDE SEQUENCE [LARGE SCALE GENOMIC DNA]</scope>
    <source>
        <strain evidence="2 3">HMF7410</strain>
    </source>
</reference>
<organism evidence="2 3">
    <name type="scientific">Mucilaginibacter arboris</name>
    <dbReference type="NCBI Taxonomy" id="2682090"/>
    <lineage>
        <taxon>Bacteria</taxon>
        <taxon>Pseudomonadati</taxon>
        <taxon>Bacteroidota</taxon>
        <taxon>Sphingobacteriia</taxon>
        <taxon>Sphingobacteriales</taxon>
        <taxon>Sphingobacteriaceae</taxon>
        <taxon>Mucilaginibacter</taxon>
    </lineage>
</organism>
<dbReference type="SUPFAM" id="SSF81343">
    <property type="entry name" value="Fumarate reductase respiratory complex transmembrane subunits"/>
    <property type="match status" value="1"/>
</dbReference>
<evidence type="ECO:0000313" key="2">
    <source>
        <dbReference type="EMBL" id="MVN22788.1"/>
    </source>
</evidence>
<sequence length="268" mass="30846">MSGSTQTLSSSIGKKLIMSLTGLFLCLFLIVHLSGNFQLFKDDEGLAFNDYSHFMTHFPPIKVVSYLLYLSIIIHSVYALILTINNRKARPVNYVVQPKSPSIWSSRNMGILGSFLLLFIVIHMGNFWFSYHKDEWFKNHEGPKMPFKEYRTDLKTGKLISAKQLPQGEYEYAKYVDVSKQQEVTVAKDLQAQVIFSFSSPLYVVFYVIAMAALSFHLLHGFQSSWQTLGMNHRKYKPIVNQIGIWLFAVIIPIGFAIMPIVYYFTKR</sequence>
<dbReference type="GO" id="GO:0016020">
    <property type="term" value="C:membrane"/>
    <property type="evidence" value="ECO:0007669"/>
    <property type="project" value="InterPro"/>
</dbReference>
<feature type="transmembrane region" description="Helical" evidence="1">
    <location>
        <begin position="109"/>
        <end position="129"/>
    </location>
</feature>
<comment type="caution">
    <text evidence="2">The sequence shown here is derived from an EMBL/GenBank/DDBJ whole genome shotgun (WGS) entry which is preliminary data.</text>
</comment>
<proteinExistence type="predicted"/>